<keyword evidence="1" id="KW-0472">Membrane</keyword>
<dbReference type="Pfam" id="PF10756">
    <property type="entry name" value="bPH_6"/>
    <property type="match status" value="1"/>
</dbReference>
<dbReference type="AlphaFoldDB" id="A0A543KPL8"/>
<reference evidence="3 4" key="1">
    <citation type="submission" date="2019-06" db="EMBL/GenBank/DDBJ databases">
        <title>Sequencing the genomes of 1000 actinobacteria strains.</title>
        <authorList>
            <person name="Klenk H.-P."/>
        </authorList>
    </citation>
    <scope>NUCLEOTIDE SEQUENCE [LARGE SCALE GENOMIC DNA]</scope>
    <source>
        <strain evidence="3 4">DSM 12362</strain>
    </source>
</reference>
<keyword evidence="1" id="KW-0812">Transmembrane</keyword>
<feature type="transmembrane region" description="Helical" evidence="1">
    <location>
        <begin position="53"/>
        <end position="71"/>
    </location>
</feature>
<sequence length="157" mass="17030">MTAATPRKDPYAVFRPVVGAWVARVMAVACVLVFGAVAVFSPMPIGSDPSVLLLNRIAIALLGVVGALFLWRYARIRAVPSPSGLRVVNLFTTRDLEWAEILRVGYSGGAPWAVLELTDTEELALMAIQRSDGQRAEQDASRLAALVEHHHRGVADR</sequence>
<keyword evidence="4" id="KW-1185">Reference proteome</keyword>
<dbReference type="RefSeq" id="WP_141818545.1">
    <property type="nucleotide sequence ID" value="NZ_BAAAIL010000004.1"/>
</dbReference>
<protein>
    <submittedName>
        <fullName evidence="3">PH (Pleckstrin Homology) domain-containing protein</fullName>
    </submittedName>
</protein>
<comment type="caution">
    <text evidence="3">The sequence shown here is derived from an EMBL/GenBank/DDBJ whole genome shotgun (WGS) entry which is preliminary data.</text>
</comment>
<dbReference type="InterPro" id="IPR019692">
    <property type="entry name" value="CFP-6_PH"/>
</dbReference>
<feature type="transmembrane region" description="Helical" evidence="1">
    <location>
        <begin position="21"/>
        <end position="41"/>
    </location>
</feature>
<name>A0A543KPL8_9MICO</name>
<keyword evidence="1" id="KW-1133">Transmembrane helix</keyword>
<accession>A0A543KPL8</accession>
<evidence type="ECO:0000256" key="1">
    <source>
        <dbReference type="SAM" id="Phobius"/>
    </source>
</evidence>
<proteinExistence type="predicted"/>
<dbReference type="Proteomes" id="UP000315133">
    <property type="component" value="Unassembled WGS sequence"/>
</dbReference>
<organism evidence="3 4">
    <name type="scientific">Ornithinimicrobium humiphilum</name>
    <dbReference type="NCBI Taxonomy" id="125288"/>
    <lineage>
        <taxon>Bacteria</taxon>
        <taxon>Bacillati</taxon>
        <taxon>Actinomycetota</taxon>
        <taxon>Actinomycetes</taxon>
        <taxon>Micrococcales</taxon>
        <taxon>Ornithinimicrobiaceae</taxon>
        <taxon>Ornithinimicrobium</taxon>
    </lineage>
</organism>
<dbReference type="OrthoDB" id="3824918at2"/>
<dbReference type="EMBL" id="VFPU01000001">
    <property type="protein sequence ID" value="TQM97007.1"/>
    <property type="molecule type" value="Genomic_DNA"/>
</dbReference>
<evidence type="ECO:0000313" key="4">
    <source>
        <dbReference type="Proteomes" id="UP000315133"/>
    </source>
</evidence>
<gene>
    <name evidence="3" type="ORF">FB476_1902</name>
</gene>
<evidence type="ECO:0000259" key="2">
    <source>
        <dbReference type="Pfam" id="PF10756"/>
    </source>
</evidence>
<evidence type="ECO:0000313" key="3">
    <source>
        <dbReference type="EMBL" id="TQM97007.1"/>
    </source>
</evidence>
<feature type="domain" description="Low molecular weight protein antigen 6 PH" evidence="2">
    <location>
        <begin position="81"/>
        <end position="143"/>
    </location>
</feature>